<dbReference type="PANTHER" id="PTHR42844">
    <property type="entry name" value="DIHYDRONEOPTERIN ALDOLASE 1-RELATED"/>
    <property type="match status" value="1"/>
</dbReference>
<evidence type="ECO:0000256" key="1">
    <source>
        <dbReference type="ARBA" id="ARBA00000693"/>
    </source>
</evidence>
<dbReference type="OrthoDB" id="9810587at2"/>
<dbReference type="SMART" id="SM00905">
    <property type="entry name" value="FolB"/>
    <property type="match status" value="1"/>
</dbReference>
<evidence type="ECO:0000256" key="2">
    <source>
        <dbReference type="ARBA" id="ARBA00001353"/>
    </source>
</evidence>
<evidence type="ECO:0000256" key="7">
    <source>
        <dbReference type="ARBA" id="ARBA00023239"/>
    </source>
</evidence>
<evidence type="ECO:0000256" key="8">
    <source>
        <dbReference type="RuleBase" id="RU362079"/>
    </source>
</evidence>
<dbReference type="GO" id="GO:0005737">
    <property type="term" value="C:cytoplasm"/>
    <property type="evidence" value="ECO:0007669"/>
    <property type="project" value="TreeGrafter"/>
</dbReference>
<evidence type="ECO:0000256" key="5">
    <source>
        <dbReference type="ARBA" id="ARBA00022909"/>
    </source>
</evidence>
<dbReference type="KEGG" id="mec:Q7C_2016"/>
<evidence type="ECO:0000313" key="10">
    <source>
        <dbReference type="EMBL" id="AFJ03156.1"/>
    </source>
</evidence>
<proteinExistence type="inferred from homology"/>
<comment type="similarity">
    <text evidence="4 8">Belongs to the DHNA family.</text>
</comment>
<dbReference type="HOGENOM" id="CLU_112632_0_2_6"/>
<name>I1YJR3_METFJ</name>
<dbReference type="InterPro" id="IPR006157">
    <property type="entry name" value="FolB_dom"/>
</dbReference>
<dbReference type="Pfam" id="PF02152">
    <property type="entry name" value="FolB"/>
    <property type="match status" value="1"/>
</dbReference>
<dbReference type="AlphaFoldDB" id="I1YJR3"/>
<comment type="catalytic activity">
    <reaction evidence="1">
        <text>7,8-dihydroneopterin = 7,8-dihydromonapterin</text>
        <dbReference type="Rhea" id="RHEA:45328"/>
        <dbReference type="ChEBI" id="CHEBI:17001"/>
        <dbReference type="ChEBI" id="CHEBI:71175"/>
        <dbReference type="EC" id="5.1.99.8"/>
    </reaction>
</comment>
<comment type="pathway">
    <text evidence="3 8">Cofactor biosynthesis; tetrahydrofolate biosynthesis; 2-amino-4-hydroxy-6-hydroxymethyl-7,8-dihydropteridine diphosphate from 7,8-dihydroneopterin triphosphate: step 3/4.</text>
</comment>
<dbReference type="EC" id="4.1.2.25" evidence="8"/>
<dbReference type="RefSeq" id="WP_014704575.1">
    <property type="nucleotide sequence ID" value="NC_017856.1"/>
</dbReference>
<keyword evidence="7 8" id="KW-0456">Lyase</keyword>
<evidence type="ECO:0000256" key="3">
    <source>
        <dbReference type="ARBA" id="ARBA00005013"/>
    </source>
</evidence>
<evidence type="ECO:0000313" key="11">
    <source>
        <dbReference type="Proteomes" id="UP000009145"/>
    </source>
</evidence>
<comment type="catalytic activity">
    <reaction evidence="2 8">
        <text>7,8-dihydroneopterin = 6-hydroxymethyl-7,8-dihydropterin + glycolaldehyde</text>
        <dbReference type="Rhea" id="RHEA:10540"/>
        <dbReference type="ChEBI" id="CHEBI:17001"/>
        <dbReference type="ChEBI" id="CHEBI:17071"/>
        <dbReference type="ChEBI" id="CHEBI:44841"/>
        <dbReference type="EC" id="4.1.2.25"/>
    </reaction>
</comment>
<keyword evidence="6" id="KW-0413">Isomerase</keyword>
<dbReference type="PATRIC" id="fig|754477.3.peg.1985"/>
<dbReference type="GO" id="GO:0046654">
    <property type="term" value="P:tetrahydrofolate biosynthetic process"/>
    <property type="evidence" value="ECO:0007669"/>
    <property type="project" value="UniProtKB-UniRule"/>
</dbReference>
<dbReference type="EMBL" id="CP003380">
    <property type="protein sequence ID" value="AFJ03156.1"/>
    <property type="molecule type" value="Genomic_DNA"/>
</dbReference>
<accession>I1YJR3</accession>
<dbReference type="SUPFAM" id="SSF55620">
    <property type="entry name" value="Tetrahydrobiopterin biosynthesis enzymes-like"/>
    <property type="match status" value="1"/>
</dbReference>
<dbReference type="PANTHER" id="PTHR42844:SF1">
    <property type="entry name" value="DIHYDRONEOPTERIN ALDOLASE 1-RELATED"/>
    <property type="match status" value="1"/>
</dbReference>
<dbReference type="Proteomes" id="UP000009145">
    <property type="component" value="Chromosome"/>
</dbReference>
<dbReference type="eggNOG" id="COG1539">
    <property type="taxonomic scope" value="Bacteria"/>
</dbReference>
<evidence type="ECO:0000259" key="9">
    <source>
        <dbReference type="SMART" id="SM00905"/>
    </source>
</evidence>
<evidence type="ECO:0000256" key="6">
    <source>
        <dbReference type="ARBA" id="ARBA00023235"/>
    </source>
</evidence>
<dbReference type="STRING" id="754477.Q7C_2016"/>
<evidence type="ECO:0000256" key="4">
    <source>
        <dbReference type="ARBA" id="ARBA00005708"/>
    </source>
</evidence>
<dbReference type="GO" id="GO:0016853">
    <property type="term" value="F:isomerase activity"/>
    <property type="evidence" value="ECO:0007669"/>
    <property type="project" value="UniProtKB-KW"/>
</dbReference>
<keyword evidence="5 8" id="KW-0289">Folate biosynthesis</keyword>
<dbReference type="FunFam" id="3.30.1130.10:FF:000002">
    <property type="entry name" value="7,8-dihydroneopterin aldolase"/>
    <property type="match status" value="1"/>
</dbReference>
<dbReference type="NCBIfam" id="TIGR00525">
    <property type="entry name" value="folB"/>
    <property type="match status" value="1"/>
</dbReference>
<dbReference type="Gene3D" id="3.30.1130.10">
    <property type="match status" value="1"/>
</dbReference>
<dbReference type="InterPro" id="IPR043133">
    <property type="entry name" value="GTP-CH-I_C/QueF"/>
</dbReference>
<sequence>MDKIYLNDLKIDTIIGVYDWERHTRQTLRFDFIFDWDIRPAAQQDDLQHTLDYGLVAEKVVAFVENSEFQLIETLAEQVAQLLLNHFPITRLQLTLTKPVRLHGQNQAKIEIVRSR</sequence>
<dbReference type="GO" id="GO:0046656">
    <property type="term" value="P:folic acid biosynthetic process"/>
    <property type="evidence" value="ECO:0007669"/>
    <property type="project" value="UniProtKB-UniRule"/>
</dbReference>
<reference evidence="10 11" key="1">
    <citation type="journal article" date="2012" name="J. Bacteriol.">
        <title>Complete genome sequences of Methylophaga sp. strain JAM1 and Methylophaga sp. strain JAM7.</title>
        <authorList>
            <person name="Villeneuve C."/>
            <person name="Martineau C."/>
            <person name="Mauffrey F."/>
            <person name="Villemur R."/>
        </authorList>
    </citation>
    <scope>NUCLEOTIDE SEQUENCE [LARGE SCALE GENOMIC DNA]</scope>
    <source>
        <strain evidence="10 11">JAM7</strain>
    </source>
</reference>
<dbReference type="GO" id="GO:0004150">
    <property type="term" value="F:dihydroneopterin aldolase activity"/>
    <property type="evidence" value="ECO:0007669"/>
    <property type="project" value="UniProtKB-UniRule"/>
</dbReference>
<feature type="domain" description="Dihydroneopterin aldolase/epimerase" evidence="9">
    <location>
        <begin position="4"/>
        <end position="114"/>
    </location>
</feature>
<dbReference type="UniPathway" id="UPA00077">
    <property type="reaction ID" value="UER00154"/>
</dbReference>
<dbReference type="NCBIfam" id="TIGR00526">
    <property type="entry name" value="folB_dom"/>
    <property type="match status" value="1"/>
</dbReference>
<dbReference type="InterPro" id="IPR006156">
    <property type="entry name" value="Dihydroneopterin_aldolase"/>
</dbReference>
<dbReference type="CDD" id="cd00534">
    <property type="entry name" value="DHNA_DHNTPE"/>
    <property type="match status" value="1"/>
</dbReference>
<protein>
    <recommendedName>
        <fullName evidence="8">7,8-dihydroneopterin aldolase</fullName>
        <ecNumber evidence="8">4.1.2.25</ecNumber>
    </recommendedName>
</protein>
<keyword evidence="11" id="KW-1185">Reference proteome</keyword>
<gene>
    <name evidence="10" type="ordered locus">Q7C_2016</name>
</gene>
<organism evidence="10 11">
    <name type="scientific">Methylophaga frappieri (strain ATCC BAA-2434 / DSM 25690 / JAM7)</name>
    <dbReference type="NCBI Taxonomy" id="754477"/>
    <lineage>
        <taxon>Bacteria</taxon>
        <taxon>Pseudomonadati</taxon>
        <taxon>Pseudomonadota</taxon>
        <taxon>Gammaproteobacteria</taxon>
        <taxon>Thiotrichales</taxon>
        <taxon>Piscirickettsiaceae</taxon>
        <taxon>Methylophaga</taxon>
    </lineage>
</organism>
<comment type="function">
    <text evidence="8">Catalyzes the conversion of 7,8-dihydroneopterin to 6-hydroxymethyl-7,8-dihydropterin.</text>
</comment>